<organism evidence="1 2">
    <name type="scientific">Clostridium muellerianum</name>
    <dbReference type="NCBI Taxonomy" id="2716538"/>
    <lineage>
        <taxon>Bacteria</taxon>
        <taxon>Bacillati</taxon>
        <taxon>Bacillota</taxon>
        <taxon>Clostridia</taxon>
        <taxon>Eubacteriales</taxon>
        <taxon>Clostridiaceae</taxon>
        <taxon>Clostridium</taxon>
    </lineage>
</organism>
<gene>
    <name evidence="1" type="ORF">HBE96_00285</name>
</gene>
<protein>
    <submittedName>
        <fullName evidence="1">Uncharacterized protein</fullName>
    </submittedName>
</protein>
<sequence>MDKKIVEKNIKQILKDNNLHKELFLVDKNIFNDYYNFIKVGIPCVGDISPQRLNMKLNDISNILGDLHSTYETDLNKLTDNLKLSYLHYISKTECLLDYLEEVVRNNLENYFNLKIITTDTIPSLNLERILECRKCTNCESIETVMVTITVNGDIKFKFDTKEIYYKLVMKDPFEELFYRPIQNLFIHEMNKLNFQEIIDRIKNKFYLSNQKEKVFSETCRIKLTLDNYKKSGFNVLKIENEKIKKIV</sequence>
<dbReference type="EMBL" id="JABBNI010000001">
    <property type="protein sequence ID" value="NMM61164.1"/>
    <property type="molecule type" value="Genomic_DNA"/>
</dbReference>
<proteinExistence type="predicted"/>
<reference evidence="1 2" key="1">
    <citation type="submission" date="2020-04" db="EMBL/GenBank/DDBJ databases">
        <authorList>
            <person name="Doyle D.A."/>
        </authorList>
    </citation>
    <scope>NUCLEOTIDE SEQUENCE [LARGE SCALE GENOMIC DNA]</scope>
    <source>
        <strain evidence="1 2">P21</strain>
    </source>
</reference>
<comment type="caution">
    <text evidence="1">The sequence shown here is derived from an EMBL/GenBank/DDBJ whole genome shotgun (WGS) entry which is preliminary data.</text>
</comment>
<dbReference type="AlphaFoldDB" id="A0A7Y0ECX2"/>
<evidence type="ECO:0000313" key="1">
    <source>
        <dbReference type="EMBL" id="NMM61164.1"/>
    </source>
</evidence>
<evidence type="ECO:0000313" key="2">
    <source>
        <dbReference type="Proteomes" id="UP000537131"/>
    </source>
</evidence>
<dbReference type="Proteomes" id="UP000537131">
    <property type="component" value="Unassembled WGS sequence"/>
</dbReference>
<dbReference type="RefSeq" id="WP_169295778.1">
    <property type="nucleotide sequence ID" value="NZ_JABBNI010000001.1"/>
</dbReference>
<keyword evidence="2" id="KW-1185">Reference proteome</keyword>
<accession>A0A7Y0ECX2</accession>
<reference evidence="1 2" key="2">
    <citation type="submission" date="2020-06" db="EMBL/GenBank/DDBJ databases">
        <title>Complete Genome Sequence of Clostridium muelleri sp. nov. P21T, an Acid-Alcohol Producing Acetogen Isolated from Old Hay.</title>
        <authorList>
            <person name="Duncan K.E."/>
            <person name="Tanner R.S."/>
        </authorList>
    </citation>
    <scope>NUCLEOTIDE SEQUENCE [LARGE SCALE GENOMIC DNA]</scope>
    <source>
        <strain evidence="1 2">P21</strain>
    </source>
</reference>
<name>A0A7Y0ECX2_9CLOT</name>